<evidence type="ECO:0000313" key="3">
    <source>
        <dbReference type="Proteomes" id="UP001161388"/>
    </source>
</evidence>
<accession>A0ABQ5VD89</accession>
<gene>
    <name evidence="2" type="ORF">GCM10007927_02770</name>
</gene>
<evidence type="ECO:0000313" key="2">
    <source>
        <dbReference type="EMBL" id="GLQ25474.1"/>
    </source>
</evidence>
<proteinExistence type="predicted"/>
<organism evidence="2 3">
    <name type="scientific">Sulfitobacter pacificus</name>
    <dbReference type="NCBI Taxonomy" id="1499314"/>
    <lineage>
        <taxon>Bacteria</taxon>
        <taxon>Pseudomonadati</taxon>
        <taxon>Pseudomonadota</taxon>
        <taxon>Alphaproteobacteria</taxon>
        <taxon>Rhodobacterales</taxon>
        <taxon>Roseobacteraceae</taxon>
        <taxon>Sulfitobacter</taxon>
    </lineage>
</organism>
<keyword evidence="1" id="KW-1133">Transmembrane helix</keyword>
<dbReference type="Proteomes" id="UP001161388">
    <property type="component" value="Unassembled WGS sequence"/>
</dbReference>
<protein>
    <recommendedName>
        <fullName evidence="4">CTP synthetase</fullName>
    </recommendedName>
</protein>
<reference evidence="2" key="2">
    <citation type="submission" date="2023-01" db="EMBL/GenBank/DDBJ databases">
        <title>Draft genome sequence of Sulfitobacter pacificus strain NBRC 109915.</title>
        <authorList>
            <person name="Sun Q."/>
            <person name="Mori K."/>
        </authorList>
    </citation>
    <scope>NUCLEOTIDE SEQUENCE</scope>
    <source>
        <strain evidence="2">NBRC 109915</strain>
    </source>
</reference>
<name>A0ABQ5VD89_9RHOB</name>
<keyword evidence="1" id="KW-0472">Membrane</keyword>
<feature type="transmembrane region" description="Helical" evidence="1">
    <location>
        <begin position="35"/>
        <end position="54"/>
    </location>
</feature>
<dbReference type="EMBL" id="BSNL01000001">
    <property type="protein sequence ID" value="GLQ25474.1"/>
    <property type="molecule type" value="Genomic_DNA"/>
</dbReference>
<keyword evidence="1" id="KW-0812">Transmembrane</keyword>
<sequence length="60" mass="5924">MFRLASMLYSIIATALAGAGVIAVLTAGYVSLTPILAAAAAGAVLAMPVAYLVARKLTGS</sequence>
<reference evidence="2" key="1">
    <citation type="journal article" date="2014" name="Int. J. Syst. Evol. Microbiol.">
        <title>Complete genome of a new Firmicutes species belonging to the dominant human colonic microbiota ('Ruminococcus bicirculans') reveals two chromosomes and a selective capacity to utilize plant glucans.</title>
        <authorList>
            <consortium name="NISC Comparative Sequencing Program"/>
            <person name="Wegmann U."/>
            <person name="Louis P."/>
            <person name="Goesmann A."/>
            <person name="Henrissat B."/>
            <person name="Duncan S.H."/>
            <person name="Flint H.J."/>
        </authorList>
    </citation>
    <scope>NUCLEOTIDE SEQUENCE</scope>
    <source>
        <strain evidence="2">NBRC 109915</strain>
    </source>
</reference>
<comment type="caution">
    <text evidence="2">The sequence shown here is derived from an EMBL/GenBank/DDBJ whole genome shotgun (WGS) entry which is preliminary data.</text>
</comment>
<feature type="transmembrane region" description="Helical" evidence="1">
    <location>
        <begin position="7"/>
        <end position="29"/>
    </location>
</feature>
<evidence type="ECO:0000256" key="1">
    <source>
        <dbReference type="SAM" id="Phobius"/>
    </source>
</evidence>
<keyword evidence="3" id="KW-1185">Reference proteome</keyword>
<evidence type="ECO:0008006" key="4">
    <source>
        <dbReference type="Google" id="ProtNLM"/>
    </source>
</evidence>
<dbReference type="RefSeq" id="WP_284369815.1">
    <property type="nucleotide sequence ID" value="NZ_BAABWP010000005.1"/>
</dbReference>